<proteinExistence type="predicted"/>
<keyword evidence="1" id="KW-0732">Signal</keyword>
<keyword evidence="3" id="KW-1185">Reference proteome</keyword>
<comment type="caution">
    <text evidence="2">The sequence shown here is derived from an EMBL/GenBank/DDBJ whole genome shotgun (WGS) entry which is preliminary data.</text>
</comment>
<dbReference type="RefSeq" id="WP_330798033.1">
    <property type="nucleotide sequence ID" value="NZ_JAZEWV010000022.1"/>
</dbReference>
<evidence type="ECO:0000313" key="3">
    <source>
        <dbReference type="Proteomes" id="UP001344658"/>
    </source>
</evidence>
<organism evidence="2 3">
    <name type="scientific">Actinacidiphila polyblastidii</name>
    <dbReference type="NCBI Taxonomy" id="3110430"/>
    <lineage>
        <taxon>Bacteria</taxon>
        <taxon>Bacillati</taxon>
        <taxon>Actinomycetota</taxon>
        <taxon>Actinomycetes</taxon>
        <taxon>Kitasatosporales</taxon>
        <taxon>Streptomycetaceae</taxon>
        <taxon>Actinacidiphila</taxon>
    </lineage>
</organism>
<feature type="signal peptide" evidence="1">
    <location>
        <begin position="1"/>
        <end position="31"/>
    </location>
</feature>
<evidence type="ECO:0000313" key="2">
    <source>
        <dbReference type="EMBL" id="MEE4544861.1"/>
    </source>
</evidence>
<dbReference type="EMBL" id="JAZEWV010000022">
    <property type="protein sequence ID" value="MEE4544861.1"/>
    <property type="molecule type" value="Genomic_DNA"/>
</dbReference>
<name>A0ABU7PGB6_9ACTN</name>
<feature type="chain" id="PRO_5046434258" evidence="1">
    <location>
        <begin position="32"/>
        <end position="104"/>
    </location>
</feature>
<gene>
    <name evidence="2" type="ORF">V2S66_23205</name>
</gene>
<dbReference type="Proteomes" id="UP001344658">
    <property type="component" value="Unassembled WGS sequence"/>
</dbReference>
<protein>
    <submittedName>
        <fullName evidence="2">Uncharacterized protein</fullName>
    </submittedName>
</protein>
<evidence type="ECO:0000256" key="1">
    <source>
        <dbReference type="SAM" id="SignalP"/>
    </source>
</evidence>
<sequence>MMRTSKRALTGACTAALLGAGGLLATTSAAAATPAFTYYTCHALTTAPFYSSPGGGDSTWVYSVAAGGTIYSTGQTAQVGSKLYINGHGAGHSDEWFRAGDTNC</sequence>
<reference evidence="2 3" key="1">
    <citation type="submission" date="2023-12" db="EMBL/GenBank/DDBJ databases">
        <title>Streptomyces sp. V4-01.</title>
        <authorList>
            <person name="Somphong A."/>
            <person name="Phongsopitanun W."/>
        </authorList>
    </citation>
    <scope>NUCLEOTIDE SEQUENCE [LARGE SCALE GENOMIC DNA]</scope>
    <source>
        <strain evidence="2 3">V4-01</strain>
    </source>
</reference>
<accession>A0ABU7PGB6</accession>